<proteinExistence type="inferred from homology"/>
<comment type="subcellular location">
    <subcellularLocation>
        <location evidence="1 5">Cytoplasm</location>
    </subcellularLocation>
</comment>
<evidence type="ECO:0000259" key="7">
    <source>
        <dbReference type="Pfam" id="PF21981"/>
    </source>
</evidence>
<comment type="similarity">
    <text evidence="2 5">Belongs to the RecX family.</text>
</comment>
<accession>A0AAU7U9T6</accession>
<keyword evidence="4 5" id="KW-0963">Cytoplasm</keyword>
<dbReference type="Pfam" id="PF21981">
    <property type="entry name" value="RecX_HTH3"/>
    <property type="match status" value="1"/>
</dbReference>
<dbReference type="Gene3D" id="1.10.10.10">
    <property type="entry name" value="Winged helix-like DNA-binding domain superfamily/Winged helix DNA-binding domain"/>
    <property type="match status" value="3"/>
</dbReference>
<name>A0AAU7U9T6_9DEIO</name>
<evidence type="ECO:0000256" key="2">
    <source>
        <dbReference type="ARBA" id="ARBA00009695"/>
    </source>
</evidence>
<gene>
    <name evidence="5" type="primary">recX</name>
    <name evidence="8" type="ORF">ABOD76_17905</name>
</gene>
<feature type="domain" description="RecX second three-helical" evidence="6">
    <location>
        <begin position="69"/>
        <end position="103"/>
    </location>
</feature>
<dbReference type="GO" id="GO:0005737">
    <property type="term" value="C:cytoplasm"/>
    <property type="evidence" value="ECO:0007669"/>
    <property type="project" value="UniProtKB-SubCell"/>
</dbReference>
<dbReference type="PANTHER" id="PTHR33602">
    <property type="entry name" value="REGULATORY PROTEIN RECX FAMILY PROTEIN"/>
    <property type="match status" value="1"/>
</dbReference>
<dbReference type="InterPro" id="IPR053925">
    <property type="entry name" value="RecX_HTH_3rd"/>
</dbReference>
<evidence type="ECO:0000256" key="5">
    <source>
        <dbReference type="HAMAP-Rule" id="MF_01114"/>
    </source>
</evidence>
<evidence type="ECO:0000256" key="1">
    <source>
        <dbReference type="ARBA" id="ARBA00004496"/>
    </source>
</evidence>
<protein>
    <recommendedName>
        <fullName evidence="3 5">Regulatory protein RecX</fullName>
    </recommendedName>
</protein>
<dbReference type="AlphaFoldDB" id="A0AAU7U9T6"/>
<dbReference type="EMBL" id="CP158299">
    <property type="protein sequence ID" value="XBV85288.1"/>
    <property type="molecule type" value="Genomic_DNA"/>
</dbReference>
<evidence type="ECO:0000259" key="6">
    <source>
        <dbReference type="Pfam" id="PF02631"/>
    </source>
</evidence>
<comment type="function">
    <text evidence="5">Modulates RecA activity.</text>
</comment>
<dbReference type="InterPro" id="IPR036388">
    <property type="entry name" value="WH-like_DNA-bd_sf"/>
</dbReference>
<reference evidence="8" key="1">
    <citation type="submission" date="2024-06" db="EMBL/GenBank/DDBJ databases">
        <title>Draft Genome Sequence of Deinococcus sonorensis Type Strain KR-87, a Biofilm Producing Representative of the Genus Deinococcus.</title>
        <authorList>
            <person name="Boren L.S."/>
            <person name="Grosso R.A."/>
            <person name="Hugenberg-Cox A.N."/>
            <person name="Hill J.T.E."/>
            <person name="Albert C.M."/>
            <person name="Tuohy J.M."/>
        </authorList>
    </citation>
    <scope>NUCLEOTIDE SEQUENCE</scope>
    <source>
        <strain evidence="8">KR-87</strain>
    </source>
</reference>
<dbReference type="RefSeq" id="WP_350243325.1">
    <property type="nucleotide sequence ID" value="NZ_CP158299.1"/>
</dbReference>
<evidence type="ECO:0000256" key="4">
    <source>
        <dbReference type="ARBA" id="ARBA00022490"/>
    </source>
</evidence>
<evidence type="ECO:0000256" key="3">
    <source>
        <dbReference type="ARBA" id="ARBA00018111"/>
    </source>
</evidence>
<feature type="domain" description="RecX third three-helical" evidence="7">
    <location>
        <begin position="111"/>
        <end position="154"/>
    </location>
</feature>
<dbReference type="InterPro" id="IPR053924">
    <property type="entry name" value="RecX_HTH_2nd"/>
</dbReference>
<dbReference type="Pfam" id="PF02631">
    <property type="entry name" value="RecX_HTH2"/>
    <property type="match status" value="1"/>
</dbReference>
<dbReference type="KEGG" id="dsc:ABOD76_17905"/>
<dbReference type="GO" id="GO:0006282">
    <property type="term" value="P:regulation of DNA repair"/>
    <property type="evidence" value="ECO:0007669"/>
    <property type="project" value="UniProtKB-UniRule"/>
</dbReference>
<dbReference type="PANTHER" id="PTHR33602:SF1">
    <property type="entry name" value="REGULATORY PROTEIN RECX FAMILY PROTEIN"/>
    <property type="match status" value="1"/>
</dbReference>
<organism evidence="8">
    <name type="scientific">Deinococcus sonorensis KR-87</name>
    <dbReference type="NCBI Taxonomy" id="694439"/>
    <lineage>
        <taxon>Bacteria</taxon>
        <taxon>Thermotogati</taxon>
        <taxon>Deinococcota</taxon>
        <taxon>Deinococci</taxon>
        <taxon>Deinococcales</taxon>
        <taxon>Deinococcaceae</taxon>
        <taxon>Deinococcus</taxon>
    </lineage>
</organism>
<evidence type="ECO:0000313" key="8">
    <source>
        <dbReference type="EMBL" id="XBV85288.1"/>
    </source>
</evidence>
<dbReference type="InterPro" id="IPR003783">
    <property type="entry name" value="Regulatory_RecX"/>
</dbReference>
<dbReference type="HAMAP" id="MF_01114">
    <property type="entry name" value="RecX"/>
    <property type="match status" value="1"/>
</dbReference>
<sequence length="166" mass="19102">MNRPHRPDPPASADEAREQLLAYAFRALGQRMLSEAELRTRLLRRTDDEALAEAVLTRVRELGYLSDEQVARAEGQRRGVGGYRVRQKLRQRGLDEDLIEETLEARDPQAELEDARRVLERRWDSFQRAADPRARAYGFLMRRGYPGGVIRQVLDELQASAESADR</sequence>